<keyword evidence="1" id="KW-0547">Nucleotide-binding</keyword>
<organism evidence="4 5">
    <name type="scientific">Micromonospora parastrephiae</name>
    <dbReference type="NCBI Taxonomy" id="2806101"/>
    <lineage>
        <taxon>Bacteria</taxon>
        <taxon>Bacillati</taxon>
        <taxon>Actinomycetota</taxon>
        <taxon>Actinomycetes</taxon>
        <taxon>Micromonosporales</taxon>
        <taxon>Micromonosporaceae</taxon>
        <taxon>Micromonospora</taxon>
    </lineage>
</organism>
<dbReference type="GO" id="GO:0005524">
    <property type="term" value="F:ATP binding"/>
    <property type="evidence" value="ECO:0007669"/>
    <property type="project" value="UniProtKB-KW"/>
</dbReference>
<dbReference type="PROSITE" id="PS00211">
    <property type="entry name" value="ABC_TRANSPORTER_1"/>
    <property type="match status" value="1"/>
</dbReference>
<dbReference type="InterPro" id="IPR027417">
    <property type="entry name" value="P-loop_NTPase"/>
</dbReference>
<protein>
    <submittedName>
        <fullName evidence="4">ABC transporter ATP-binding protein</fullName>
    </submittedName>
</protein>
<dbReference type="RefSeq" id="WP_203175924.1">
    <property type="nucleotide sequence ID" value="NZ_JAEVHM010000067.1"/>
</dbReference>
<dbReference type="InterPro" id="IPR003439">
    <property type="entry name" value="ABC_transporter-like_ATP-bd"/>
</dbReference>
<dbReference type="PANTHER" id="PTHR43038">
    <property type="entry name" value="ATP-BINDING CASSETTE, SUB-FAMILY H, MEMBER 1"/>
    <property type="match status" value="1"/>
</dbReference>
<evidence type="ECO:0000256" key="1">
    <source>
        <dbReference type="ARBA" id="ARBA00022741"/>
    </source>
</evidence>
<comment type="caution">
    <text evidence="4">The sequence shown here is derived from an EMBL/GenBank/DDBJ whole genome shotgun (WGS) entry which is preliminary data.</text>
</comment>
<evidence type="ECO:0000256" key="2">
    <source>
        <dbReference type="ARBA" id="ARBA00022840"/>
    </source>
</evidence>
<gene>
    <name evidence="4" type="ORF">JNW91_15565</name>
</gene>
<name>A0ABS1XV55_9ACTN</name>
<dbReference type="Proteomes" id="UP000601027">
    <property type="component" value="Unassembled WGS sequence"/>
</dbReference>
<accession>A0ABS1XV55</accession>
<evidence type="ECO:0000313" key="4">
    <source>
        <dbReference type="EMBL" id="MBM0233155.1"/>
    </source>
</evidence>
<dbReference type="EMBL" id="JAEVHM010000067">
    <property type="protein sequence ID" value="MBM0233155.1"/>
    <property type="molecule type" value="Genomic_DNA"/>
</dbReference>
<dbReference type="PANTHER" id="PTHR43038:SF3">
    <property type="entry name" value="ABC TRANSPORTER G FAMILY MEMBER 20 ISOFORM X1"/>
    <property type="match status" value="1"/>
</dbReference>
<dbReference type="PROSITE" id="PS50893">
    <property type="entry name" value="ABC_TRANSPORTER_2"/>
    <property type="match status" value="1"/>
</dbReference>
<proteinExistence type="predicted"/>
<dbReference type="SUPFAM" id="SSF52540">
    <property type="entry name" value="P-loop containing nucleoside triphosphate hydrolases"/>
    <property type="match status" value="1"/>
</dbReference>
<evidence type="ECO:0000259" key="3">
    <source>
        <dbReference type="PROSITE" id="PS50893"/>
    </source>
</evidence>
<feature type="domain" description="ABC transporter" evidence="3">
    <location>
        <begin position="5"/>
        <end position="228"/>
    </location>
</feature>
<dbReference type="InterPro" id="IPR003593">
    <property type="entry name" value="AAA+_ATPase"/>
</dbReference>
<dbReference type="InterPro" id="IPR017871">
    <property type="entry name" value="ABC_transporter-like_CS"/>
</dbReference>
<keyword evidence="5" id="KW-1185">Reference proteome</keyword>
<reference evidence="4 5" key="1">
    <citation type="submission" date="2021-01" db="EMBL/GenBank/DDBJ databases">
        <title>Draft genome sequence of Micromonospora sp. strain STR1_7.</title>
        <authorList>
            <person name="Karlyshev A."/>
            <person name="Jawad R."/>
        </authorList>
    </citation>
    <scope>NUCLEOTIDE SEQUENCE [LARGE SCALE GENOMIC DNA]</scope>
    <source>
        <strain evidence="4 5">STR1-7</strain>
    </source>
</reference>
<keyword evidence="2 4" id="KW-0067">ATP-binding</keyword>
<sequence>MGDAIAVRDLVVDRGGRRVLDGISCTVARGAVTGLLGPSGSGKTTFMRAVVGVQVVTSGTITVLGQPAGAAALRHQVGYLTQAPSVYADLTVRENARYFAALHGRGRAEADRAISDVGLAGAAGQLVATLSGGQRSRASLACALVGDPELVILDEPTVGQDPVLRADLWARFHALAAAGTTLLVSSHVMDEAARCDRLLLIREGRLIADDSPAAIRAAAGVDDLDEAFLRLIRAGAARTGGAAS</sequence>
<dbReference type="SMART" id="SM00382">
    <property type="entry name" value="AAA"/>
    <property type="match status" value="1"/>
</dbReference>
<dbReference type="Gene3D" id="3.40.50.300">
    <property type="entry name" value="P-loop containing nucleotide triphosphate hydrolases"/>
    <property type="match status" value="1"/>
</dbReference>
<dbReference type="Pfam" id="PF00005">
    <property type="entry name" value="ABC_tran"/>
    <property type="match status" value="1"/>
</dbReference>
<dbReference type="CDD" id="cd03230">
    <property type="entry name" value="ABC_DR_subfamily_A"/>
    <property type="match status" value="1"/>
</dbReference>
<evidence type="ECO:0000313" key="5">
    <source>
        <dbReference type="Proteomes" id="UP000601027"/>
    </source>
</evidence>